<evidence type="ECO:0000256" key="4">
    <source>
        <dbReference type="ARBA" id="ARBA00022475"/>
    </source>
</evidence>
<dbReference type="Pfam" id="PF01925">
    <property type="entry name" value="TauE"/>
    <property type="match status" value="1"/>
</dbReference>
<comment type="subcellular location">
    <subcellularLocation>
        <location evidence="1 8">Cell membrane</location>
        <topology evidence="1 8">Multi-pass membrane protein</topology>
    </subcellularLocation>
</comment>
<evidence type="ECO:0000256" key="3">
    <source>
        <dbReference type="ARBA" id="ARBA00022448"/>
    </source>
</evidence>
<dbReference type="RefSeq" id="WP_166010671.1">
    <property type="nucleotide sequence ID" value="NZ_CP049888.1"/>
</dbReference>
<sequence>MSLTAYIIFLIGAATRYIFGFGEALVTTPLSFNSNDAVALIGILGLGLAAPAVVKNYRYIDLKLIIKLVSGAIIGVPFGLMFLKLGNTLMLKYLVGIFLIMYAILNLIKLKPRQKSRFKLPVFVAGLFSGFMGGAINTHGVPIAIYGQLAKWPTQYLRANLQTYFGIIGLIIVLGQGLSGLWNLRVGLDLILLLPGVALVIFILEKS</sequence>
<feature type="transmembrane region" description="Helical" evidence="8">
    <location>
        <begin position="64"/>
        <end position="83"/>
    </location>
</feature>
<dbReference type="Proteomes" id="UP000500741">
    <property type="component" value="Chromosome"/>
</dbReference>
<keyword evidence="10" id="KW-1185">Reference proteome</keyword>
<protein>
    <recommendedName>
        <fullName evidence="8">Probable membrane transporter protein</fullName>
    </recommendedName>
</protein>
<evidence type="ECO:0000256" key="1">
    <source>
        <dbReference type="ARBA" id="ARBA00004651"/>
    </source>
</evidence>
<feature type="transmembrane region" description="Helical" evidence="8">
    <location>
        <begin position="7"/>
        <end position="26"/>
    </location>
</feature>
<organism evidence="9 10">
    <name type="scientific">Weissella coleopterorum</name>
    <dbReference type="NCBI Taxonomy" id="2714949"/>
    <lineage>
        <taxon>Bacteria</taxon>
        <taxon>Bacillati</taxon>
        <taxon>Bacillota</taxon>
        <taxon>Bacilli</taxon>
        <taxon>Lactobacillales</taxon>
        <taxon>Lactobacillaceae</taxon>
        <taxon>Weissella</taxon>
    </lineage>
</organism>
<comment type="similarity">
    <text evidence="2 8">Belongs to the 4-toluene sulfonate uptake permease (TSUP) (TC 2.A.102) family.</text>
</comment>
<keyword evidence="5 8" id="KW-0812">Transmembrane</keyword>
<name>A0A6G8B0C0_9LACO</name>
<reference evidence="9 10" key="1">
    <citation type="submission" date="2020-03" db="EMBL/GenBank/DDBJ databases">
        <title>Weissella sp. nov., isolated from Cybister lewisianus.</title>
        <authorList>
            <person name="Hyun D.-W."/>
            <person name="Bae J.-W."/>
        </authorList>
    </citation>
    <scope>NUCLEOTIDE SEQUENCE [LARGE SCALE GENOMIC DNA]</scope>
    <source>
        <strain evidence="9 10">HDW19</strain>
    </source>
</reference>
<dbReference type="GO" id="GO:0005886">
    <property type="term" value="C:plasma membrane"/>
    <property type="evidence" value="ECO:0007669"/>
    <property type="project" value="UniProtKB-SubCell"/>
</dbReference>
<dbReference type="InterPro" id="IPR002781">
    <property type="entry name" value="TM_pro_TauE-like"/>
</dbReference>
<evidence type="ECO:0000256" key="5">
    <source>
        <dbReference type="ARBA" id="ARBA00022692"/>
    </source>
</evidence>
<keyword evidence="6 8" id="KW-1133">Transmembrane helix</keyword>
<dbReference type="AlphaFoldDB" id="A0A6G8B0C0"/>
<feature type="transmembrane region" description="Helical" evidence="8">
    <location>
        <begin position="161"/>
        <end position="179"/>
    </location>
</feature>
<keyword evidence="7 8" id="KW-0472">Membrane</keyword>
<feature type="transmembrane region" description="Helical" evidence="8">
    <location>
        <begin position="38"/>
        <end position="57"/>
    </location>
</feature>
<keyword evidence="4 8" id="KW-1003">Cell membrane</keyword>
<evidence type="ECO:0000256" key="2">
    <source>
        <dbReference type="ARBA" id="ARBA00009142"/>
    </source>
</evidence>
<keyword evidence="3" id="KW-0813">Transport</keyword>
<dbReference type="EMBL" id="CP049888">
    <property type="protein sequence ID" value="QIL50758.1"/>
    <property type="molecule type" value="Genomic_DNA"/>
</dbReference>
<evidence type="ECO:0000313" key="10">
    <source>
        <dbReference type="Proteomes" id="UP000500741"/>
    </source>
</evidence>
<gene>
    <name evidence="9" type="ORF">G7084_05190</name>
</gene>
<dbReference type="PANTHER" id="PTHR30269">
    <property type="entry name" value="TRANSMEMBRANE PROTEIN YFCA"/>
    <property type="match status" value="1"/>
</dbReference>
<evidence type="ECO:0000256" key="7">
    <source>
        <dbReference type="ARBA" id="ARBA00023136"/>
    </source>
</evidence>
<evidence type="ECO:0000313" key="9">
    <source>
        <dbReference type="EMBL" id="QIL50758.1"/>
    </source>
</evidence>
<dbReference type="InterPro" id="IPR052017">
    <property type="entry name" value="TSUP"/>
</dbReference>
<evidence type="ECO:0000256" key="6">
    <source>
        <dbReference type="ARBA" id="ARBA00022989"/>
    </source>
</evidence>
<dbReference type="KEGG" id="wco:G7084_05190"/>
<accession>A0A6G8B0C0</accession>
<proteinExistence type="inferred from homology"/>
<feature type="transmembrane region" description="Helical" evidence="8">
    <location>
        <begin position="186"/>
        <end position="204"/>
    </location>
</feature>
<feature type="transmembrane region" description="Helical" evidence="8">
    <location>
        <begin position="120"/>
        <end position="141"/>
    </location>
</feature>
<dbReference type="PANTHER" id="PTHR30269:SF37">
    <property type="entry name" value="MEMBRANE TRANSPORTER PROTEIN"/>
    <property type="match status" value="1"/>
</dbReference>
<feature type="transmembrane region" description="Helical" evidence="8">
    <location>
        <begin position="89"/>
        <end position="108"/>
    </location>
</feature>
<evidence type="ECO:0000256" key="8">
    <source>
        <dbReference type="RuleBase" id="RU363041"/>
    </source>
</evidence>